<keyword evidence="3" id="KW-0804">Transcription</keyword>
<keyword evidence="6" id="KW-1185">Reference proteome</keyword>
<dbReference type="Proteomes" id="UP000595691">
    <property type="component" value="Chromosome"/>
</dbReference>
<evidence type="ECO:0000256" key="1">
    <source>
        <dbReference type="ARBA" id="ARBA00023015"/>
    </source>
</evidence>
<evidence type="ECO:0000256" key="3">
    <source>
        <dbReference type="ARBA" id="ARBA00023163"/>
    </source>
</evidence>
<proteinExistence type="predicted"/>
<dbReference type="PANTHER" id="PTHR43537">
    <property type="entry name" value="TRANSCRIPTIONAL REGULATOR, GNTR FAMILY"/>
    <property type="match status" value="1"/>
</dbReference>
<gene>
    <name evidence="5" type="ORF">I5776_06920</name>
</gene>
<dbReference type="PROSITE" id="PS50949">
    <property type="entry name" value="HTH_GNTR"/>
    <property type="match status" value="1"/>
</dbReference>
<evidence type="ECO:0000313" key="5">
    <source>
        <dbReference type="EMBL" id="QQZ10625.1"/>
    </source>
</evidence>
<reference evidence="5 6" key="1">
    <citation type="submission" date="2020-11" db="EMBL/GenBank/DDBJ databases">
        <title>Taxonomic evaluation of the Bacillus sporothermodurans group of bacteria based on whole genome sequences.</title>
        <authorList>
            <person name="Fiedler G."/>
            <person name="Herbstmann A.-D."/>
            <person name="Doll E."/>
            <person name="Wenning M."/>
            <person name="Brinks E."/>
            <person name="Kabisch J."/>
            <person name="Breitenwieser F."/>
            <person name="Lappann M."/>
            <person name="Boehnlein C."/>
            <person name="Franz C."/>
        </authorList>
    </citation>
    <scope>NUCLEOTIDE SEQUENCE [LARGE SCALE GENOMIC DNA]</scope>
    <source>
        <strain evidence="5 6">JCM 19841</strain>
    </source>
</reference>
<evidence type="ECO:0000259" key="4">
    <source>
        <dbReference type="PROSITE" id="PS50949"/>
    </source>
</evidence>
<dbReference type="PANTHER" id="PTHR43537:SF54">
    <property type="entry name" value="TRANSCRIPTIONAL REGULATOR, GNTR FAMILY"/>
    <property type="match status" value="1"/>
</dbReference>
<dbReference type="InterPro" id="IPR036390">
    <property type="entry name" value="WH_DNA-bd_sf"/>
</dbReference>
<feature type="domain" description="HTH gntR-type" evidence="4">
    <location>
        <begin position="8"/>
        <end position="76"/>
    </location>
</feature>
<dbReference type="PRINTS" id="PR00035">
    <property type="entry name" value="HTHGNTR"/>
</dbReference>
<dbReference type="SMART" id="SM00345">
    <property type="entry name" value="HTH_GNTR"/>
    <property type="match status" value="1"/>
</dbReference>
<dbReference type="InterPro" id="IPR000524">
    <property type="entry name" value="Tscrpt_reg_HTH_GntR"/>
</dbReference>
<dbReference type="Gene3D" id="1.10.10.10">
    <property type="entry name" value="Winged helix-like DNA-binding domain superfamily/Winged helix DNA-binding domain"/>
    <property type="match status" value="1"/>
</dbReference>
<dbReference type="Pfam" id="PF00392">
    <property type="entry name" value="GntR"/>
    <property type="match status" value="1"/>
</dbReference>
<evidence type="ECO:0000313" key="6">
    <source>
        <dbReference type="Proteomes" id="UP000595691"/>
    </source>
</evidence>
<dbReference type="InterPro" id="IPR036388">
    <property type="entry name" value="WH-like_DNA-bd_sf"/>
</dbReference>
<name>A0ABX7E5P4_9BACI</name>
<evidence type="ECO:0000256" key="2">
    <source>
        <dbReference type="ARBA" id="ARBA00023125"/>
    </source>
</evidence>
<protein>
    <submittedName>
        <fullName evidence="5">FadR family transcriptional regulator</fullName>
    </submittedName>
</protein>
<keyword evidence="2" id="KW-0238">DNA-binding</keyword>
<organism evidence="5 6">
    <name type="scientific">Heyndrickxia vini</name>
    <dbReference type="NCBI Taxonomy" id="1476025"/>
    <lineage>
        <taxon>Bacteria</taxon>
        <taxon>Bacillati</taxon>
        <taxon>Bacillota</taxon>
        <taxon>Bacilli</taxon>
        <taxon>Bacillales</taxon>
        <taxon>Bacillaceae</taxon>
        <taxon>Heyndrickxia</taxon>
    </lineage>
</organism>
<keyword evidence="1" id="KW-0805">Transcription regulation</keyword>
<sequence>MNKNISQTKVYLEIVDQIRQMIYEDGLVSGDKLPSERELSERLKVGRSSVREGLRALELLGLIETRRGEGTFLRDFTDHHLVELLSTFILQDDKVKNDVKITKELIEKDAIRLIINKLDRQSIELIKYKLEQGELILEDDFFLEIVQLSNIHLLFKIWLLLKEYASQLNGSREIKNIKPYLQLLHTIVEEDLPLSLQFYDDLKNMSK</sequence>
<accession>A0ABX7E5P4</accession>
<dbReference type="EMBL" id="CP065425">
    <property type="protein sequence ID" value="QQZ10625.1"/>
    <property type="molecule type" value="Genomic_DNA"/>
</dbReference>
<dbReference type="CDD" id="cd07377">
    <property type="entry name" value="WHTH_GntR"/>
    <property type="match status" value="1"/>
</dbReference>
<dbReference type="SUPFAM" id="SSF46785">
    <property type="entry name" value="Winged helix' DNA-binding domain"/>
    <property type="match status" value="1"/>
</dbReference>
<dbReference type="RefSeq" id="WP_202779692.1">
    <property type="nucleotide sequence ID" value="NZ_CP065425.1"/>
</dbReference>